<dbReference type="Proteomes" id="UP000323000">
    <property type="component" value="Chromosome 6"/>
</dbReference>
<dbReference type="PROSITE" id="PS50985">
    <property type="entry name" value="GRAS"/>
    <property type="match status" value="1"/>
</dbReference>
<keyword evidence="2" id="KW-0804">Transcription</keyword>
<accession>A0A5C7HS00</accession>
<comment type="caution">
    <text evidence="5">The sequence shown here is derived from an EMBL/GenBank/DDBJ whole genome shotgun (WGS) entry which is preliminary data.</text>
</comment>
<keyword evidence="6" id="KW-1185">Reference proteome</keyword>
<evidence type="ECO:0000256" key="1">
    <source>
        <dbReference type="ARBA" id="ARBA00023015"/>
    </source>
</evidence>
<comment type="similarity">
    <text evidence="3">Belongs to the GRAS family.</text>
</comment>
<evidence type="ECO:0000256" key="4">
    <source>
        <dbReference type="SAM" id="MobiDB-lite"/>
    </source>
</evidence>
<dbReference type="InterPro" id="IPR004345">
    <property type="entry name" value="TB2_DP1_HVA22"/>
</dbReference>
<evidence type="ECO:0000313" key="5">
    <source>
        <dbReference type="EMBL" id="TXG59598.1"/>
    </source>
</evidence>
<dbReference type="Pfam" id="PF03514">
    <property type="entry name" value="GRAS"/>
    <property type="match status" value="1"/>
</dbReference>
<feature type="region of interest" description="SAW" evidence="3">
    <location>
        <begin position="495"/>
        <end position="563"/>
    </location>
</feature>
<feature type="region of interest" description="Disordered" evidence="4">
    <location>
        <begin position="703"/>
        <end position="727"/>
    </location>
</feature>
<dbReference type="PANTHER" id="PTHR31636">
    <property type="entry name" value="OSJNBA0084A10.13 PROTEIN-RELATED"/>
    <property type="match status" value="1"/>
</dbReference>
<dbReference type="AlphaFoldDB" id="A0A5C7HS00"/>
<keyword evidence="1" id="KW-0805">Transcription regulation</keyword>
<evidence type="ECO:0000313" key="6">
    <source>
        <dbReference type="Proteomes" id="UP000323000"/>
    </source>
</evidence>
<protein>
    <submittedName>
        <fullName evidence="5">Uncharacterized protein</fullName>
    </submittedName>
</protein>
<name>A0A5C7HS00_9ROSI</name>
<feature type="compositionally biased region" description="Low complexity" evidence="4">
    <location>
        <begin position="1"/>
        <end position="13"/>
    </location>
</feature>
<evidence type="ECO:0000256" key="3">
    <source>
        <dbReference type="PROSITE-ProRule" id="PRU01191"/>
    </source>
</evidence>
<dbReference type="Pfam" id="PF03134">
    <property type="entry name" value="TB2_DP1_HVA22"/>
    <property type="match status" value="1"/>
</dbReference>
<comment type="caution">
    <text evidence="3">Lacks conserved residue(s) required for the propagation of feature annotation.</text>
</comment>
<feature type="region of interest" description="Leucine repeat II (LRII)" evidence="3">
    <location>
        <begin position="357"/>
        <end position="389"/>
    </location>
</feature>
<organism evidence="5 6">
    <name type="scientific">Acer yangbiense</name>
    <dbReference type="NCBI Taxonomy" id="1000413"/>
    <lineage>
        <taxon>Eukaryota</taxon>
        <taxon>Viridiplantae</taxon>
        <taxon>Streptophyta</taxon>
        <taxon>Embryophyta</taxon>
        <taxon>Tracheophyta</taxon>
        <taxon>Spermatophyta</taxon>
        <taxon>Magnoliopsida</taxon>
        <taxon>eudicotyledons</taxon>
        <taxon>Gunneridae</taxon>
        <taxon>Pentapetalae</taxon>
        <taxon>rosids</taxon>
        <taxon>malvids</taxon>
        <taxon>Sapindales</taxon>
        <taxon>Sapindaceae</taxon>
        <taxon>Hippocastanoideae</taxon>
        <taxon>Acereae</taxon>
        <taxon>Acer</taxon>
    </lineage>
</organism>
<feature type="short sequence motif" description="VHIID" evidence="3">
    <location>
        <begin position="306"/>
        <end position="310"/>
    </location>
</feature>
<dbReference type="InterPro" id="IPR005202">
    <property type="entry name" value="TF_GRAS"/>
</dbReference>
<reference evidence="6" key="1">
    <citation type="journal article" date="2019" name="Gigascience">
        <title>De novo genome assembly of the endangered Acer yangbiense, a plant species with extremely small populations endemic to Yunnan Province, China.</title>
        <authorList>
            <person name="Yang J."/>
            <person name="Wariss H.M."/>
            <person name="Tao L."/>
            <person name="Zhang R."/>
            <person name="Yun Q."/>
            <person name="Hollingsworth P."/>
            <person name="Dao Z."/>
            <person name="Luo G."/>
            <person name="Guo H."/>
            <person name="Ma Y."/>
            <person name="Sun W."/>
        </authorList>
    </citation>
    <scope>NUCLEOTIDE SEQUENCE [LARGE SCALE GENOMIC DNA]</scope>
    <source>
        <strain evidence="6">cv. Malutang</strain>
    </source>
</reference>
<dbReference type="EMBL" id="VAHF01000006">
    <property type="protein sequence ID" value="TXG59598.1"/>
    <property type="molecule type" value="Genomic_DNA"/>
</dbReference>
<sequence>MRVPVQQPPQIQIDQSSNNPKPPPPPPPPSATVNVATSIGLGYEPTSVLELRGSPGPEKPPATDVSGGGGVVSETAPPVVEFDENALRNMDWDSIMRDLGLDDDSALNSFKTGNHPQLISHQIQSSIAEFASYHHHHHQQQQLDSAQFINHNNSDFIFNHNNNNNIPDTYSNHNNVFDNTGGGNGNCNVGLDFIDELIRAADCVDSNELQLSQMILARLNQRLRAPIGKPLQRAAFFFKEALNSLLYGSTRSPTRLSSWSEIVQSIKAYKAFSGISPIPMFTHFTSNQALLESLDRDGSTSSSPLIHIIDFDIGFGGQYASFMREIAEKAESCKIMNPISLRITAVVSDEYASETRLIKDNLIHFAQELKIRFHIDFVLVRIFELFSFKAVKFVEGEKTAVVLSPTIFRRLGSTNNAVAFVNDIRILSPSVVVFVDSEGSAETTGAAGSFKRNFVNSLEHYSMMFESLDAAIGGGDWPRKIEMSLLRPRISAAVEGAGRRVAPWREVFSGAGLRPVKLSQFADFQAECLLGKVQVGGFQVAKRQAELVLCWHQWALVATSAWSCSVGIGLPVYSTFKAIERKNEDEQQKWLMYWAAYGSFSIVEVFSDKLISWFPMYYHLKFAFLVWLQLPSVDGSKQLYKSHLRPFLLRHQARVDQVVGVAYGEMVRFVSTHQAEIQFARSMLMKIIGTADQIFRGTVKPDQPGGLNAIEGPPTATISDVESDHED</sequence>
<gene>
    <name evidence="5" type="ORF">EZV62_014171</name>
</gene>
<evidence type="ECO:0000256" key="2">
    <source>
        <dbReference type="ARBA" id="ARBA00023163"/>
    </source>
</evidence>
<dbReference type="OrthoDB" id="764992at2759"/>
<feature type="region of interest" description="Disordered" evidence="4">
    <location>
        <begin position="1"/>
        <end position="71"/>
    </location>
</feature>
<proteinExistence type="inferred from homology"/>
<feature type="compositionally biased region" description="Pro residues" evidence="4">
    <location>
        <begin position="20"/>
        <end position="30"/>
    </location>
</feature>